<dbReference type="EMBL" id="LDJM01000028">
    <property type="protein sequence ID" value="KRG75749.1"/>
    <property type="molecule type" value="Genomic_DNA"/>
</dbReference>
<keyword evidence="1" id="KW-1133">Transmembrane helix</keyword>
<evidence type="ECO:0008006" key="4">
    <source>
        <dbReference type="Google" id="ProtNLM"/>
    </source>
</evidence>
<evidence type="ECO:0000256" key="1">
    <source>
        <dbReference type="SAM" id="Phobius"/>
    </source>
</evidence>
<dbReference type="Pfam" id="PF10947">
    <property type="entry name" value="DUF2628"/>
    <property type="match status" value="1"/>
</dbReference>
<feature type="transmembrane region" description="Helical" evidence="1">
    <location>
        <begin position="53"/>
        <end position="71"/>
    </location>
</feature>
<keyword evidence="1" id="KW-0472">Membrane</keyword>
<protein>
    <recommendedName>
        <fullName evidence="4">DUF2628 domain-containing protein</fullName>
    </recommendedName>
</protein>
<keyword evidence="3" id="KW-1185">Reference proteome</keyword>
<proteinExistence type="predicted"/>
<name>A0A0R0D2K5_9GAMM</name>
<dbReference type="PATRIC" id="fig|336566.3.peg.1697"/>
<feature type="transmembrane region" description="Helical" evidence="1">
    <location>
        <begin position="78"/>
        <end position="100"/>
    </location>
</feature>
<organism evidence="2 3">
    <name type="scientific">Stenotrophomonas ginsengisoli</name>
    <dbReference type="NCBI Taxonomy" id="336566"/>
    <lineage>
        <taxon>Bacteria</taxon>
        <taxon>Pseudomonadati</taxon>
        <taxon>Pseudomonadota</taxon>
        <taxon>Gammaproteobacteria</taxon>
        <taxon>Lysobacterales</taxon>
        <taxon>Lysobacteraceae</taxon>
        <taxon>Stenotrophomonas</taxon>
    </lineage>
</organism>
<dbReference type="Proteomes" id="UP000050956">
    <property type="component" value="Unassembled WGS sequence"/>
</dbReference>
<evidence type="ECO:0000313" key="2">
    <source>
        <dbReference type="EMBL" id="KRG75749.1"/>
    </source>
</evidence>
<reference evidence="2 3" key="1">
    <citation type="submission" date="2015-05" db="EMBL/GenBank/DDBJ databases">
        <title>Genome sequencing and analysis of members of genus Stenotrophomonas.</title>
        <authorList>
            <person name="Patil P.P."/>
            <person name="Midha S."/>
            <person name="Patil P.B."/>
        </authorList>
    </citation>
    <scope>NUCLEOTIDE SEQUENCE [LARGE SCALE GENOMIC DNA]</scope>
    <source>
        <strain evidence="2 3">DSM 24757</strain>
    </source>
</reference>
<comment type="caution">
    <text evidence="2">The sequence shown here is derived from an EMBL/GenBank/DDBJ whole genome shotgun (WGS) entry which is preliminary data.</text>
</comment>
<dbReference type="AlphaFoldDB" id="A0A0R0D2K5"/>
<evidence type="ECO:0000313" key="3">
    <source>
        <dbReference type="Proteomes" id="UP000050956"/>
    </source>
</evidence>
<sequence>MSQPTTTVPPRAKADSIARLQVSESWKRKFRLIEKAGGPDLPHFRDLPFGERFGLTFNVLALILGPFYYLAKGLWRQALFYFIIAVALILLLNAVGLGSFSRSIGYGLGVAYSFRANISYYKKIVLGDAPWL</sequence>
<dbReference type="InterPro" id="IPR024399">
    <property type="entry name" value="DUF2628"/>
</dbReference>
<keyword evidence="1" id="KW-0812">Transmembrane</keyword>
<accession>A0A0R0D2K5</accession>
<gene>
    <name evidence="2" type="ORF">ABB30_11375</name>
</gene>